<evidence type="ECO:0000313" key="2">
    <source>
        <dbReference type="Proteomes" id="UP000036013"/>
    </source>
</evidence>
<dbReference type="RefSeq" id="WP_045354100.1">
    <property type="nucleotide sequence ID" value="NZ_AP026873.1"/>
</dbReference>
<gene>
    <name evidence="1" type="ORF">ABF77_25485</name>
</gene>
<accession>A0A1S2ACD8</accession>
<sequence length="161" mass="17748">MAVPVHLFLKDDGGAMIRGGSDVADREGSIELRDLIHNLSIPTDDATGKLTGTRQHSAFSLTKAIDSSSPYLYKAVATGQTLHSAELKFYHINDAGQEVEYFNILMEGVKVISITPIMHDTRDCPGTGHMENVSLRYAKITWKILDGNIQYTDAWNERPAA</sequence>
<dbReference type="PANTHER" id="PTHR34319:SF6">
    <property type="entry name" value="MAJOR EXPORTED PROTEIN"/>
    <property type="match status" value="1"/>
</dbReference>
<evidence type="ECO:0000313" key="1">
    <source>
        <dbReference type="EMBL" id="KLP90541.1"/>
    </source>
</evidence>
<reference evidence="1 2" key="1">
    <citation type="submission" date="2015-06" db="EMBL/GenBank/DDBJ databases">
        <authorList>
            <person name="Adams M."/>
            <person name="Sutton G."/>
            <person name="Nelson K."/>
            <person name="Bonomo R."/>
            <person name="McCorrison J."/>
            <person name="Sanka R."/>
            <person name="Brinkac L."/>
            <person name="Nierman W."/>
        </authorList>
    </citation>
    <scope>NUCLEOTIDE SEQUENCE [LARGE SCALE GENOMIC DNA]</scope>
    <source>
        <strain evidence="1 2">GN02692</strain>
    </source>
</reference>
<name>A0A1S2ACD8_9ENTR</name>
<dbReference type="Proteomes" id="UP000036013">
    <property type="component" value="Unassembled WGS sequence"/>
</dbReference>
<proteinExistence type="predicted"/>
<dbReference type="SUPFAM" id="SSF141452">
    <property type="entry name" value="Hcp1-like"/>
    <property type="match status" value="1"/>
</dbReference>
<dbReference type="InterPro" id="IPR008514">
    <property type="entry name" value="T6SS_Hcp"/>
</dbReference>
<dbReference type="Pfam" id="PF05638">
    <property type="entry name" value="T6SS_HCP"/>
    <property type="match status" value="1"/>
</dbReference>
<organism evidence="1 2">
    <name type="scientific">Enterobacter roggenkampii</name>
    <dbReference type="NCBI Taxonomy" id="1812935"/>
    <lineage>
        <taxon>Bacteria</taxon>
        <taxon>Pseudomonadati</taxon>
        <taxon>Pseudomonadota</taxon>
        <taxon>Gammaproteobacteria</taxon>
        <taxon>Enterobacterales</taxon>
        <taxon>Enterobacteriaceae</taxon>
        <taxon>Enterobacter</taxon>
        <taxon>Enterobacter cloacae complex</taxon>
    </lineage>
</organism>
<protein>
    <submittedName>
        <fullName evidence="1">Hcp family T6SS protein CtsH1</fullName>
    </submittedName>
</protein>
<dbReference type="InterPro" id="IPR036624">
    <property type="entry name" value="Hcp1-lik_sf"/>
</dbReference>
<dbReference type="KEGG" id="ern:BFV67_10840"/>
<dbReference type="Gene3D" id="2.30.110.20">
    <property type="entry name" value="Hcp1-like"/>
    <property type="match status" value="1"/>
</dbReference>
<dbReference type="OrthoDB" id="5674026at2"/>
<comment type="caution">
    <text evidence="1">The sequence shown here is derived from an EMBL/GenBank/DDBJ whole genome shotgun (WGS) entry which is preliminary data.</text>
</comment>
<dbReference type="NCBIfam" id="TIGR03344">
    <property type="entry name" value="VI_effect_Hcp1"/>
    <property type="match status" value="1"/>
</dbReference>
<dbReference type="InterPro" id="IPR052947">
    <property type="entry name" value="T6SS_Hcp1_domain"/>
</dbReference>
<dbReference type="AlphaFoldDB" id="A0A1S2ACD8"/>
<dbReference type="GeneID" id="45795845"/>
<dbReference type="EMBL" id="LEDI01000111">
    <property type="protein sequence ID" value="KLP90541.1"/>
    <property type="molecule type" value="Genomic_DNA"/>
</dbReference>
<dbReference type="PANTHER" id="PTHR34319">
    <property type="entry name" value="MAJOR EXPORTED PROTEIN"/>
    <property type="match status" value="1"/>
</dbReference>